<dbReference type="GeneID" id="92034538"/>
<keyword evidence="3" id="KW-1185">Reference proteome</keyword>
<evidence type="ECO:0000256" key="1">
    <source>
        <dbReference type="SAM" id="MobiDB-lite"/>
    </source>
</evidence>
<name>A0ABR1L8Z3_9PEZI</name>
<feature type="compositionally biased region" description="Low complexity" evidence="1">
    <location>
        <begin position="108"/>
        <end position="122"/>
    </location>
</feature>
<accession>A0ABR1L8Z3</accession>
<evidence type="ECO:0000313" key="2">
    <source>
        <dbReference type="EMBL" id="KAK7531714.1"/>
    </source>
</evidence>
<feature type="compositionally biased region" description="Pro residues" evidence="1">
    <location>
        <begin position="180"/>
        <end position="191"/>
    </location>
</feature>
<organism evidence="2 3">
    <name type="scientific">Phyllosticta citribraziliensis</name>
    <dbReference type="NCBI Taxonomy" id="989973"/>
    <lineage>
        <taxon>Eukaryota</taxon>
        <taxon>Fungi</taxon>
        <taxon>Dikarya</taxon>
        <taxon>Ascomycota</taxon>
        <taxon>Pezizomycotina</taxon>
        <taxon>Dothideomycetes</taxon>
        <taxon>Dothideomycetes incertae sedis</taxon>
        <taxon>Botryosphaeriales</taxon>
        <taxon>Phyllostictaceae</taxon>
        <taxon>Phyllosticta</taxon>
    </lineage>
</organism>
<protein>
    <submittedName>
        <fullName evidence="2">Uncharacterized protein</fullName>
    </submittedName>
</protein>
<gene>
    <name evidence="2" type="ORF">J3D65DRAFT_638560</name>
</gene>
<feature type="compositionally biased region" description="Polar residues" evidence="1">
    <location>
        <begin position="20"/>
        <end position="33"/>
    </location>
</feature>
<reference evidence="2 3" key="1">
    <citation type="submission" date="2024-04" db="EMBL/GenBank/DDBJ databases">
        <title>Phyllosticta paracitricarpa is synonymous to the EU quarantine fungus P. citricarpa based on phylogenomic analyses.</title>
        <authorList>
            <consortium name="Lawrence Berkeley National Laboratory"/>
            <person name="Van ingen-buijs V.A."/>
            <person name="Van westerhoven A.C."/>
            <person name="Haridas S."/>
            <person name="Skiadas P."/>
            <person name="Martin F."/>
            <person name="Groenewald J.Z."/>
            <person name="Crous P.W."/>
            <person name="Seidl M.F."/>
        </authorList>
    </citation>
    <scope>NUCLEOTIDE SEQUENCE [LARGE SCALE GENOMIC DNA]</scope>
    <source>
        <strain evidence="2 3">CPC 17464</strain>
    </source>
</reference>
<dbReference type="RefSeq" id="XP_066651538.1">
    <property type="nucleotide sequence ID" value="XM_066801632.1"/>
</dbReference>
<feature type="region of interest" description="Disordered" evidence="1">
    <location>
        <begin position="1"/>
        <end position="314"/>
    </location>
</feature>
<feature type="compositionally biased region" description="Polar residues" evidence="1">
    <location>
        <begin position="213"/>
        <end position="224"/>
    </location>
</feature>
<feature type="compositionally biased region" description="Low complexity" evidence="1">
    <location>
        <begin position="154"/>
        <end position="170"/>
    </location>
</feature>
<proteinExistence type="predicted"/>
<dbReference type="EMBL" id="JBBPEH010000012">
    <property type="protein sequence ID" value="KAK7531714.1"/>
    <property type="molecule type" value="Genomic_DNA"/>
</dbReference>
<sequence length="345" mass="34507">MSMRGVQDGVPRLNSGHVMETSSPKQAASSLTGSCKDVAPSPLFQPPPDPVILAPPRHPQQTIHQPDIMPPIPIYSNAPINSQTTAAKADGITPQTATDEQLQPGPTPTRTTAVPTTSSTNPSSPPAPQPGARPIPPTQAAQPAPSTAPPPAQPGQVPSAAAAAPTATVSNSSSITTAAPVPPQFSIPPPLTNAAATHSTHASTTSLDGAAPSISSHAGPTTLNLGPAPPPAASSQFASPPAAPGLSYGPVAAAPTTAANNQAQPQPQDLSHPPGYVQNPYAADGTAAQRERLVAAAQERRLDGEGSDGSVGSGLWGSVVAAAAKVGEGLKKGEEEAWRLAGGKR</sequence>
<dbReference type="Proteomes" id="UP001360953">
    <property type="component" value="Unassembled WGS sequence"/>
</dbReference>
<feature type="compositionally biased region" description="Pro residues" evidence="1">
    <location>
        <begin position="123"/>
        <end position="137"/>
    </location>
</feature>
<comment type="caution">
    <text evidence="2">The sequence shown here is derived from an EMBL/GenBank/DDBJ whole genome shotgun (WGS) entry which is preliminary data.</text>
</comment>
<feature type="compositionally biased region" description="Low complexity" evidence="1">
    <location>
        <begin position="194"/>
        <end position="206"/>
    </location>
</feature>
<feature type="compositionally biased region" description="Basic and acidic residues" evidence="1">
    <location>
        <begin position="289"/>
        <end position="304"/>
    </location>
</feature>
<feature type="compositionally biased region" description="Low complexity" evidence="1">
    <location>
        <begin position="252"/>
        <end position="268"/>
    </location>
</feature>
<evidence type="ECO:0000313" key="3">
    <source>
        <dbReference type="Proteomes" id="UP001360953"/>
    </source>
</evidence>